<proteinExistence type="predicted"/>
<evidence type="ECO:0000313" key="5">
    <source>
        <dbReference type="EMBL" id="CAF4394665.1"/>
    </source>
</evidence>
<sequence>MANVVGLDYLPIELIYRILDCLDVQTIFHSLHGVCRRINYTLGTYNRYKFNFQSISKHKFHLIGRLIPHEQVISMTLSDGNDTSNQIDLFLSSFDIKKFTISLKSLKYLSIDCRSECNAKTLRLLQSSLVGHSLQKLSLFSSSLCAVLTQNNTVNIKDLVLNSCMIRQIQQILLSSTSLETLILTDVEIDVDDDLQNIDSSSKSPKLAYLSISTSHLTMEMIVSFLNWLMKDSQQLRHLRLISDVDDETYFDGTRWESLLWTTSLTAFQFQFRAKLTTDTPIKQILLPFRNKFWLNEKRWFVACDKHRLVDQSFLYSIPGCHEHFIWRPLPSFESENTLPTNNYRIFNRVNHVHIQLNCAVYIFVFFNYHSIIDCYP</sequence>
<reference evidence="2" key="1">
    <citation type="submission" date="2021-02" db="EMBL/GenBank/DDBJ databases">
        <authorList>
            <person name="Nowell W R."/>
        </authorList>
    </citation>
    <scope>NUCLEOTIDE SEQUENCE</scope>
</reference>
<organism evidence="2 6">
    <name type="scientific">Rotaria socialis</name>
    <dbReference type="NCBI Taxonomy" id="392032"/>
    <lineage>
        <taxon>Eukaryota</taxon>
        <taxon>Metazoa</taxon>
        <taxon>Spiralia</taxon>
        <taxon>Gnathifera</taxon>
        <taxon>Rotifera</taxon>
        <taxon>Eurotatoria</taxon>
        <taxon>Bdelloidea</taxon>
        <taxon>Philodinida</taxon>
        <taxon>Philodinidae</taxon>
        <taxon>Rotaria</taxon>
    </lineage>
</organism>
<keyword evidence="7" id="KW-1185">Reference proteome</keyword>
<protein>
    <recommendedName>
        <fullName evidence="1">F-box domain-containing protein</fullName>
    </recommendedName>
</protein>
<dbReference type="InterPro" id="IPR001810">
    <property type="entry name" value="F-box_dom"/>
</dbReference>
<feature type="domain" description="F-box" evidence="1">
    <location>
        <begin position="4"/>
        <end position="55"/>
    </location>
</feature>
<dbReference type="Proteomes" id="UP000663825">
    <property type="component" value="Unassembled WGS sequence"/>
</dbReference>
<dbReference type="Proteomes" id="UP000663833">
    <property type="component" value="Unassembled WGS sequence"/>
</dbReference>
<accession>A0A817SI03</accession>
<dbReference type="EMBL" id="CAJNXB010003015">
    <property type="protein sequence ID" value="CAF3291292.1"/>
    <property type="molecule type" value="Genomic_DNA"/>
</dbReference>
<comment type="caution">
    <text evidence="2">The sequence shown here is derived from an EMBL/GenBank/DDBJ whole genome shotgun (WGS) entry which is preliminary data.</text>
</comment>
<evidence type="ECO:0000313" key="7">
    <source>
        <dbReference type="Proteomes" id="UP000663873"/>
    </source>
</evidence>
<dbReference type="SUPFAM" id="SSF52047">
    <property type="entry name" value="RNI-like"/>
    <property type="match status" value="1"/>
</dbReference>
<dbReference type="Gene3D" id="3.80.10.10">
    <property type="entry name" value="Ribonuclease Inhibitor"/>
    <property type="match status" value="1"/>
</dbReference>
<gene>
    <name evidence="5" type="ORF">HFQ381_LOCUS19642</name>
    <name evidence="3" type="ORF">LUA448_LOCUS13690</name>
    <name evidence="2" type="ORF">TIS948_LOCUS17559</name>
    <name evidence="4" type="ORF">UJA718_LOCUS15703</name>
</gene>
<dbReference type="EMBL" id="CAJOBP010002342">
    <property type="protein sequence ID" value="CAF4349578.1"/>
    <property type="molecule type" value="Genomic_DNA"/>
</dbReference>
<dbReference type="SUPFAM" id="SSF81383">
    <property type="entry name" value="F-box domain"/>
    <property type="match status" value="1"/>
</dbReference>
<dbReference type="EMBL" id="CAJOBO010001611">
    <property type="protein sequence ID" value="CAF4394665.1"/>
    <property type="molecule type" value="Genomic_DNA"/>
</dbReference>
<dbReference type="AlphaFoldDB" id="A0A817SI03"/>
<dbReference type="EMBL" id="CAJNYD010001657">
    <property type="protein sequence ID" value="CAF3358099.1"/>
    <property type="molecule type" value="Genomic_DNA"/>
</dbReference>
<evidence type="ECO:0000259" key="1">
    <source>
        <dbReference type="PROSITE" id="PS50181"/>
    </source>
</evidence>
<evidence type="ECO:0000313" key="2">
    <source>
        <dbReference type="EMBL" id="CAF3291292.1"/>
    </source>
</evidence>
<dbReference type="InterPro" id="IPR032675">
    <property type="entry name" value="LRR_dom_sf"/>
</dbReference>
<dbReference type="InterPro" id="IPR036047">
    <property type="entry name" value="F-box-like_dom_sf"/>
</dbReference>
<evidence type="ECO:0000313" key="4">
    <source>
        <dbReference type="EMBL" id="CAF4349578.1"/>
    </source>
</evidence>
<dbReference type="Proteomes" id="UP000663851">
    <property type="component" value="Unassembled WGS sequence"/>
</dbReference>
<dbReference type="PROSITE" id="PS50181">
    <property type="entry name" value="FBOX"/>
    <property type="match status" value="1"/>
</dbReference>
<evidence type="ECO:0000313" key="3">
    <source>
        <dbReference type="EMBL" id="CAF3358099.1"/>
    </source>
</evidence>
<evidence type="ECO:0000313" key="6">
    <source>
        <dbReference type="Proteomes" id="UP000663825"/>
    </source>
</evidence>
<dbReference type="Proteomes" id="UP000663873">
    <property type="component" value="Unassembled WGS sequence"/>
</dbReference>
<name>A0A817SI03_9BILA</name>